<dbReference type="InterPro" id="IPR011042">
    <property type="entry name" value="6-blade_b-propeller_TolB-like"/>
</dbReference>
<accession>A0A413T1J5</accession>
<dbReference type="AlphaFoldDB" id="A0A413T1J5"/>
<reference evidence="1 2" key="1">
    <citation type="submission" date="2018-08" db="EMBL/GenBank/DDBJ databases">
        <title>A genome reference for cultivated species of the human gut microbiota.</title>
        <authorList>
            <person name="Zou Y."/>
            <person name="Xue W."/>
            <person name="Luo G."/>
        </authorList>
    </citation>
    <scope>NUCLEOTIDE SEQUENCE [LARGE SCALE GENOMIC DNA]</scope>
    <source>
        <strain evidence="1 2">AM42-38</strain>
    </source>
</reference>
<evidence type="ECO:0000313" key="2">
    <source>
        <dbReference type="Proteomes" id="UP000283855"/>
    </source>
</evidence>
<dbReference type="GeneID" id="78403364"/>
<dbReference type="RefSeq" id="WP_008143440.1">
    <property type="nucleotide sequence ID" value="NZ_CABJGD010000009.1"/>
</dbReference>
<evidence type="ECO:0000313" key="1">
    <source>
        <dbReference type="EMBL" id="RHA76733.1"/>
    </source>
</evidence>
<dbReference type="Pfam" id="PF17170">
    <property type="entry name" value="DUF5128"/>
    <property type="match status" value="1"/>
</dbReference>
<sequence length="377" mass="42738">MKKTFLLLALTLSGLFACSEQKQVDKCEAIIDDSSEIVHKEKTLMSSILTISDVIPLETNDSSLLGSIEKVTRRGNFIYIKSGNSPLMMFDKEGRFRNCIGKIGSGPEEYPLLSDFDIKNENIYILTANKIQVYDCTGKWTKEIPIGVNASGIRLAGDKILLSVLNDEKVIHLLDENGKFIESQLKNNSGLGLQRNISFVKYGHCYLFPMGRSNELFAYDTTGNGTFNRMSYLASEQLTSEQESAMKENNRDYQKELDSRGFFDGILADNTHAIVPFIKKGNITVWMKNIQTSQVMAYDLSALENDLTYLSASSFFYDNTESDSAFLTYVMPYKLKERLKEVPEEKRNQYFERLDKIVETSSEDGNPIIIEYKIKAL</sequence>
<proteinExistence type="predicted"/>
<comment type="caution">
    <text evidence="1">The sequence shown here is derived from an EMBL/GenBank/DDBJ whole genome shotgun (WGS) entry which is preliminary data.</text>
</comment>
<protein>
    <submittedName>
        <fullName evidence="1">6-bladed beta-propeller</fullName>
    </submittedName>
</protein>
<dbReference type="Gene3D" id="2.120.10.30">
    <property type="entry name" value="TolB, C-terminal domain"/>
    <property type="match status" value="1"/>
</dbReference>
<dbReference type="PROSITE" id="PS51257">
    <property type="entry name" value="PROKAR_LIPOPROTEIN"/>
    <property type="match status" value="1"/>
</dbReference>
<dbReference type="Proteomes" id="UP000283855">
    <property type="component" value="Unassembled WGS sequence"/>
</dbReference>
<dbReference type="EMBL" id="QSFT01000009">
    <property type="protein sequence ID" value="RHA76733.1"/>
    <property type="molecule type" value="Genomic_DNA"/>
</dbReference>
<organism evidence="1 2">
    <name type="scientific">Phocaeicola coprophilus</name>
    <dbReference type="NCBI Taxonomy" id="387090"/>
    <lineage>
        <taxon>Bacteria</taxon>
        <taxon>Pseudomonadati</taxon>
        <taxon>Bacteroidota</taxon>
        <taxon>Bacteroidia</taxon>
        <taxon>Bacteroidales</taxon>
        <taxon>Bacteroidaceae</taxon>
        <taxon>Phocaeicola</taxon>
    </lineage>
</organism>
<name>A0A413T1J5_9BACT</name>
<dbReference type="InterPro" id="IPR011044">
    <property type="entry name" value="Quino_amine_DH_bsu"/>
</dbReference>
<gene>
    <name evidence="1" type="ORF">DW921_06025</name>
</gene>
<dbReference type="SUPFAM" id="SSF50969">
    <property type="entry name" value="YVTN repeat-like/Quinoprotein amine dehydrogenase"/>
    <property type="match status" value="1"/>
</dbReference>